<evidence type="ECO:0000256" key="1">
    <source>
        <dbReference type="SAM" id="MobiDB-lite"/>
    </source>
</evidence>
<dbReference type="AlphaFoldDB" id="A0A9D4LK52"/>
<sequence>MAEWSKLIVDLKWPTTDSSDASHLLGDMNRLESPPGDLWAILVEKNVTSRVKKTSPLPGGHAFLPIRTIFKLNCCIEETYIVKTNVSSRLFTCFHSIHIEKTVPPPGDHVFQMMTTIFELVRNIHKANVMTKFHDDCVKNVPSRVNMPPLGRPCFLRIRTIFELKNGIQEPNLLSKFHEDWAKNVSSRLLTENYRAHKLFLLCKYKEHDPLAALLPIQTIFELNRHIEETNVLTKFHEDWIKNVSSRVGHVLSPIWTNFELVRDINDTNVLTKFQDDWANIVTSRVFTMFLYSHIMNTSPPPGTHISWASNVTSSVFTVFELDQDIIGTNLLTKFHADQTRHADQTIHVATRVFTRQNINDERRTTDDARRTKGDPKSSHEHVVLT</sequence>
<feature type="region of interest" description="Disordered" evidence="1">
    <location>
        <begin position="358"/>
        <end position="386"/>
    </location>
</feature>
<proteinExistence type="predicted"/>
<accession>A0A9D4LK52</accession>
<dbReference type="EMBL" id="JAIWYP010000003">
    <property type="protein sequence ID" value="KAH3859324.1"/>
    <property type="molecule type" value="Genomic_DNA"/>
</dbReference>
<dbReference type="Proteomes" id="UP000828390">
    <property type="component" value="Unassembled WGS sequence"/>
</dbReference>
<keyword evidence="3" id="KW-1185">Reference proteome</keyword>
<reference evidence="2" key="1">
    <citation type="journal article" date="2019" name="bioRxiv">
        <title>The Genome of the Zebra Mussel, Dreissena polymorpha: A Resource for Invasive Species Research.</title>
        <authorList>
            <person name="McCartney M.A."/>
            <person name="Auch B."/>
            <person name="Kono T."/>
            <person name="Mallez S."/>
            <person name="Zhang Y."/>
            <person name="Obille A."/>
            <person name="Becker A."/>
            <person name="Abrahante J.E."/>
            <person name="Garbe J."/>
            <person name="Badalamenti J.P."/>
            <person name="Herman A."/>
            <person name="Mangelson H."/>
            <person name="Liachko I."/>
            <person name="Sullivan S."/>
            <person name="Sone E.D."/>
            <person name="Koren S."/>
            <person name="Silverstein K.A.T."/>
            <person name="Beckman K.B."/>
            <person name="Gohl D.M."/>
        </authorList>
    </citation>
    <scope>NUCLEOTIDE SEQUENCE</scope>
    <source>
        <strain evidence="2">Duluth1</strain>
        <tissue evidence="2">Whole animal</tissue>
    </source>
</reference>
<organism evidence="2 3">
    <name type="scientific">Dreissena polymorpha</name>
    <name type="common">Zebra mussel</name>
    <name type="synonym">Mytilus polymorpha</name>
    <dbReference type="NCBI Taxonomy" id="45954"/>
    <lineage>
        <taxon>Eukaryota</taxon>
        <taxon>Metazoa</taxon>
        <taxon>Spiralia</taxon>
        <taxon>Lophotrochozoa</taxon>
        <taxon>Mollusca</taxon>
        <taxon>Bivalvia</taxon>
        <taxon>Autobranchia</taxon>
        <taxon>Heteroconchia</taxon>
        <taxon>Euheterodonta</taxon>
        <taxon>Imparidentia</taxon>
        <taxon>Neoheterodontei</taxon>
        <taxon>Myida</taxon>
        <taxon>Dreissenoidea</taxon>
        <taxon>Dreissenidae</taxon>
        <taxon>Dreissena</taxon>
    </lineage>
</organism>
<gene>
    <name evidence="2" type="ORF">DPMN_102042</name>
</gene>
<evidence type="ECO:0000313" key="2">
    <source>
        <dbReference type="EMBL" id="KAH3859324.1"/>
    </source>
</evidence>
<name>A0A9D4LK52_DREPO</name>
<comment type="caution">
    <text evidence="2">The sequence shown here is derived from an EMBL/GenBank/DDBJ whole genome shotgun (WGS) entry which is preliminary data.</text>
</comment>
<feature type="compositionally biased region" description="Basic and acidic residues" evidence="1">
    <location>
        <begin position="359"/>
        <end position="386"/>
    </location>
</feature>
<evidence type="ECO:0000313" key="3">
    <source>
        <dbReference type="Proteomes" id="UP000828390"/>
    </source>
</evidence>
<reference evidence="2" key="2">
    <citation type="submission" date="2020-11" db="EMBL/GenBank/DDBJ databases">
        <authorList>
            <person name="McCartney M.A."/>
            <person name="Auch B."/>
            <person name="Kono T."/>
            <person name="Mallez S."/>
            <person name="Becker A."/>
            <person name="Gohl D.M."/>
            <person name="Silverstein K.A.T."/>
            <person name="Koren S."/>
            <person name="Bechman K.B."/>
            <person name="Herman A."/>
            <person name="Abrahante J.E."/>
            <person name="Garbe J."/>
        </authorList>
    </citation>
    <scope>NUCLEOTIDE SEQUENCE</scope>
    <source>
        <strain evidence="2">Duluth1</strain>
        <tissue evidence="2">Whole animal</tissue>
    </source>
</reference>
<protein>
    <submittedName>
        <fullName evidence="2">Uncharacterized protein</fullName>
    </submittedName>
</protein>